<gene>
    <name evidence="2" type="ORF">EV672_107195</name>
</gene>
<comment type="caution">
    <text evidence="2">The sequence shown here is derived from an EMBL/GenBank/DDBJ whole genome shotgun (WGS) entry which is preliminary data.</text>
</comment>
<dbReference type="InterPro" id="IPR008407">
    <property type="entry name" value="Brnchd-chn_aa_trnsp_AzlD"/>
</dbReference>
<organism evidence="2 3">
    <name type="scientific">Aquabacterium commune</name>
    <dbReference type="NCBI Taxonomy" id="70586"/>
    <lineage>
        <taxon>Bacteria</taxon>
        <taxon>Pseudomonadati</taxon>
        <taxon>Pseudomonadota</taxon>
        <taxon>Betaproteobacteria</taxon>
        <taxon>Burkholderiales</taxon>
        <taxon>Aquabacterium</taxon>
    </lineage>
</organism>
<protein>
    <submittedName>
        <fullName evidence="2">Branched-subunit amino acid transport protein</fullName>
    </submittedName>
</protein>
<dbReference type="Pfam" id="PF05437">
    <property type="entry name" value="AzlD"/>
    <property type="match status" value="1"/>
</dbReference>
<keyword evidence="1" id="KW-1133">Transmembrane helix</keyword>
<proteinExistence type="predicted"/>
<feature type="transmembrane region" description="Helical" evidence="1">
    <location>
        <begin position="37"/>
        <end position="61"/>
    </location>
</feature>
<dbReference type="Proteomes" id="UP000294593">
    <property type="component" value="Unassembled WGS sequence"/>
</dbReference>
<keyword evidence="3" id="KW-1185">Reference proteome</keyword>
<evidence type="ECO:0000313" key="2">
    <source>
        <dbReference type="EMBL" id="TDP81764.1"/>
    </source>
</evidence>
<sequence>MMAEWLMYLAVLGLVVLTAVTRAFFFLSERPLTLPDAVVRGLKYAPLAALAAIIVPDLWFVQGQAPVGWQDARWVAAPVAAAWAWWRKDMLSTIVVGMAIFLALKLGVGW</sequence>
<feature type="transmembrane region" description="Helical" evidence="1">
    <location>
        <begin position="6"/>
        <end position="25"/>
    </location>
</feature>
<keyword evidence="1" id="KW-0812">Transmembrane</keyword>
<reference evidence="2 3" key="1">
    <citation type="submission" date="2019-03" db="EMBL/GenBank/DDBJ databases">
        <title>Genomic Encyclopedia of Type Strains, Phase IV (KMG-IV): sequencing the most valuable type-strain genomes for metagenomic binning, comparative biology and taxonomic classification.</title>
        <authorList>
            <person name="Goeker M."/>
        </authorList>
    </citation>
    <scope>NUCLEOTIDE SEQUENCE [LARGE SCALE GENOMIC DNA]</scope>
    <source>
        <strain evidence="2 3">DSM 11901</strain>
    </source>
</reference>
<feature type="transmembrane region" description="Helical" evidence="1">
    <location>
        <begin position="90"/>
        <end position="108"/>
    </location>
</feature>
<name>A0A4R6R7F1_9BURK</name>
<evidence type="ECO:0000313" key="3">
    <source>
        <dbReference type="Proteomes" id="UP000294593"/>
    </source>
</evidence>
<dbReference type="EMBL" id="SNXW01000007">
    <property type="protein sequence ID" value="TDP81764.1"/>
    <property type="molecule type" value="Genomic_DNA"/>
</dbReference>
<keyword evidence="1" id="KW-0472">Membrane</keyword>
<dbReference type="AlphaFoldDB" id="A0A4R6R7F1"/>
<accession>A0A4R6R7F1</accession>
<evidence type="ECO:0000256" key="1">
    <source>
        <dbReference type="SAM" id="Phobius"/>
    </source>
</evidence>